<keyword evidence="2" id="KW-1185">Reference proteome</keyword>
<name>A0A9Q3J8U1_9BASI</name>
<gene>
    <name evidence="1" type="ORF">O181_097592</name>
</gene>
<proteinExistence type="predicted"/>
<protein>
    <submittedName>
        <fullName evidence="1">Uncharacterized protein</fullName>
    </submittedName>
</protein>
<organism evidence="1 2">
    <name type="scientific">Austropuccinia psidii MF-1</name>
    <dbReference type="NCBI Taxonomy" id="1389203"/>
    <lineage>
        <taxon>Eukaryota</taxon>
        <taxon>Fungi</taxon>
        <taxon>Dikarya</taxon>
        <taxon>Basidiomycota</taxon>
        <taxon>Pucciniomycotina</taxon>
        <taxon>Pucciniomycetes</taxon>
        <taxon>Pucciniales</taxon>
        <taxon>Sphaerophragmiaceae</taxon>
        <taxon>Austropuccinia</taxon>
    </lineage>
</organism>
<evidence type="ECO:0000313" key="2">
    <source>
        <dbReference type="Proteomes" id="UP000765509"/>
    </source>
</evidence>
<dbReference type="Proteomes" id="UP000765509">
    <property type="component" value="Unassembled WGS sequence"/>
</dbReference>
<dbReference type="AlphaFoldDB" id="A0A9Q3J8U1"/>
<comment type="caution">
    <text evidence="1">The sequence shown here is derived from an EMBL/GenBank/DDBJ whole genome shotgun (WGS) entry which is preliminary data.</text>
</comment>
<accession>A0A9Q3J8U1</accession>
<dbReference type="EMBL" id="AVOT02065932">
    <property type="protein sequence ID" value="MBW0557877.1"/>
    <property type="molecule type" value="Genomic_DNA"/>
</dbReference>
<evidence type="ECO:0000313" key="1">
    <source>
        <dbReference type="EMBL" id="MBW0557877.1"/>
    </source>
</evidence>
<sequence length="165" mass="18971">MVEQPNNPKVQKLYMDIAEKLLKKLPGDLEHAVKCRFSKESNLDEISTTLQGVSIRTSIVRYNNHITGSKRDDQTLEAKETHDSESQQEFTTVNHPITLHKISPKTGKRYLKERKEQEKTNNVINLTLIVWGMSVERINTVNLAPMSNILWNLRAMEQSKLVQST</sequence>
<reference evidence="1" key="1">
    <citation type="submission" date="2021-03" db="EMBL/GenBank/DDBJ databases">
        <title>Draft genome sequence of rust myrtle Austropuccinia psidii MF-1, a brazilian biotype.</title>
        <authorList>
            <person name="Quecine M.C."/>
            <person name="Pachon D.M.R."/>
            <person name="Bonatelli M.L."/>
            <person name="Correr F.H."/>
            <person name="Franceschini L.M."/>
            <person name="Leite T.F."/>
            <person name="Margarido G.R.A."/>
            <person name="Almeida C.A."/>
            <person name="Ferrarezi J.A."/>
            <person name="Labate C.A."/>
        </authorList>
    </citation>
    <scope>NUCLEOTIDE SEQUENCE</scope>
    <source>
        <strain evidence="1">MF-1</strain>
    </source>
</reference>